<keyword evidence="1" id="KW-0732">Signal</keyword>
<dbReference type="RefSeq" id="WP_126776444.1">
    <property type="nucleotide sequence ID" value="NZ_PIPM01000003.1"/>
</dbReference>
<accession>A0A432WNH1</accession>
<comment type="caution">
    <text evidence="2">The sequence shown here is derived from an EMBL/GenBank/DDBJ whole genome shotgun (WGS) entry which is preliminary data.</text>
</comment>
<dbReference type="EMBL" id="PIPM01000003">
    <property type="protein sequence ID" value="RUO35325.1"/>
    <property type="molecule type" value="Genomic_DNA"/>
</dbReference>
<feature type="signal peptide" evidence="1">
    <location>
        <begin position="1"/>
        <end position="22"/>
    </location>
</feature>
<sequence>MIKYHHLSAAMLAVFVFSGAHGSESERVIVGFQPGAKAEVLRFVERQGGRAVVDLSRESAMALEVPPQALRGLRNNPNVIYVETDQKRLLLKGEFKPNAPYGIQMVQAALGIQPRNETPSPV</sequence>
<protein>
    <submittedName>
        <fullName evidence="2">Uncharacterized protein</fullName>
    </submittedName>
</protein>
<keyword evidence="3" id="KW-1185">Reference proteome</keyword>
<proteinExistence type="predicted"/>
<evidence type="ECO:0000313" key="3">
    <source>
        <dbReference type="Proteomes" id="UP000288405"/>
    </source>
</evidence>
<gene>
    <name evidence="2" type="ORF">CWE11_04740</name>
</gene>
<organism evidence="2 3">
    <name type="scientific">Aliidiomarina sanyensis</name>
    <dbReference type="NCBI Taxonomy" id="1249555"/>
    <lineage>
        <taxon>Bacteria</taxon>
        <taxon>Pseudomonadati</taxon>
        <taxon>Pseudomonadota</taxon>
        <taxon>Gammaproteobacteria</taxon>
        <taxon>Alteromonadales</taxon>
        <taxon>Idiomarinaceae</taxon>
        <taxon>Aliidiomarina</taxon>
    </lineage>
</organism>
<feature type="chain" id="PRO_5019138802" evidence="1">
    <location>
        <begin position="23"/>
        <end position="122"/>
    </location>
</feature>
<dbReference type="InterPro" id="IPR037045">
    <property type="entry name" value="S8pro/Inhibitor_I9_sf"/>
</dbReference>
<dbReference type="Proteomes" id="UP000288405">
    <property type="component" value="Unassembled WGS sequence"/>
</dbReference>
<evidence type="ECO:0000313" key="2">
    <source>
        <dbReference type="EMBL" id="RUO35325.1"/>
    </source>
</evidence>
<evidence type="ECO:0000256" key="1">
    <source>
        <dbReference type="SAM" id="SignalP"/>
    </source>
</evidence>
<dbReference type="OrthoDB" id="9790784at2"/>
<dbReference type="Gene3D" id="3.30.70.80">
    <property type="entry name" value="Peptidase S8 propeptide/proteinase inhibitor I9"/>
    <property type="match status" value="1"/>
</dbReference>
<reference evidence="2 3" key="1">
    <citation type="journal article" date="2011" name="Front. Microbiol.">
        <title>Genomic signatures of strain selection and enhancement in Bacillus atrophaeus var. globigii, a historical biowarfare simulant.</title>
        <authorList>
            <person name="Gibbons H.S."/>
            <person name="Broomall S.M."/>
            <person name="McNew L.A."/>
            <person name="Daligault H."/>
            <person name="Chapman C."/>
            <person name="Bruce D."/>
            <person name="Karavis M."/>
            <person name="Krepps M."/>
            <person name="McGregor P.A."/>
            <person name="Hong C."/>
            <person name="Park K.H."/>
            <person name="Akmal A."/>
            <person name="Feldman A."/>
            <person name="Lin J.S."/>
            <person name="Chang W.E."/>
            <person name="Higgs B.W."/>
            <person name="Demirev P."/>
            <person name="Lindquist J."/>
            <person name="Liem A."/>
            <person name="Fochler E."/>
            <person name="Read T.D."/>
            <person name="Tapia R."/>
            <person name="Johnson S."/>
            <person name="Bishop-Lilly K.A."/>
            <person name="Detter C."/>
            <person name="Han C."/>
            <person name="Sozhamannan S."/>
            <person name="Rosenzweig C.N."/>
            <person name="Skowronski E.W."/>
        </authorList>
    </citation>
    <scope>NUCLEOTIDE SEQUENCE [LARGE SCALE GENOMIC DNA]</scope>
    <source>
        <strain evidence="2 3">GYP-17</strain>
    </source>
</reference>
<dbReference type="SUPFAM" id="SSF54897">
    <property type="entry name" value="Protease propeptides/inhibitors"/>
    <property type="match status" value="1"/>
</dbReference>
<dbReference type="AlphaFoldDB" id="A0A432WNH1"/>
<name>A0A432WNH1_9GAMM</name>